<dbReference type="InterPro" id="IPR011042">
    <property type="entry name" value="6-blade_b-propeller_TolB-like"/>
</dbReference>
<dbReference type="Gene3D" id="2.120.10.30">
    <property type="entry name" value="TolB, C-terminal domain"/>
    <property type="match status" value="3"/>
</dbReference>
<dbReference type="EMBL" id="JAJVCN010000003">
    <property type="protein sequence ID" value="MCE7008780.1"/>
    <property type="molecule type" value="Genomic_DNA"/>
</dbReference>
<feature type="repeat" description="NHL" evidence="2">
    <location>
        <begin position="220"/>
        <end position="252"/>
    </location>
</feature>
<organism evidence="5 6">
    <name type="scientific">Kibdelosporangium philippinense</name>
    <dbReference type="NCBI Taxonomy" id="211113"/>
    <lineage>
        <taxon>Bacteria</taxon>
        <taxon>Bacillati</taxon>
        <taxon>Actinomycetota</taxon>
        <taxon>Actinomycetes</taxon>
        <taxon>Pseudonocardiales</taxon>
        <taxon>Pseudonocardiaceae</taxon>
        <taxon>Kibdelosporangium</taxon>
    </lineage>
</organism>
<feature type="repeat" description="NHL" evidence="2">
    <location>
        <begin position="177"/>
        <end position="216"/>
    </location>
</feature>
<keyword evidence="1" id="KW-0677">Repeat</keyword>
<dbReference type="Proteomes" id="UP001521150">
    <property type="component" value="Unassembled WGS sequence"/>
</dbReference>
<evidence type="ECO:0000259" key="4">
    <source>
        <dbReference type="Pfam" id="PF25021"/>
    </source>
</evidence>
<dbReference type="PROSITE" id="PS51125">
    <property type="entry name" value="NHL"/>
    <property type="match status" value="2"/>
</dbReference>
<protein>
    <recommendedName>
        <fullName evidence="4">Teneurin NHL domain-containing protein</fullName>
    </recommendedName>
</protein>
<evidence type="ECO:0000313" key="5">
    <source>
        <dbReference type="EMBL" id="MCE7008780.1"/>
    </source>
</evidence>
<feature type="domain" description="Teneurin NHL" evidence="4">
    <location>
        <begin position="10"/>
        <end position="64"/>
    </location>
</feature>
<dbReference type="SUPFAM" id="SSF101898">
    <property type="entry name" value="NHL repeat"/>
    <property type="match status" value="1"/>
</dbReference>
<reference evidence="5 6" key="1">
    <citation type="submission" date="2021-12" db="EMBL/GenBank/DDBJ databases">
        <title>Genome sequence of Kibdelosporangium philippinense ATCC 49844.</title>
        <authorList>
            <person name="Fedorov E.A."/>
            <person name="Omeragic M."/>
            <person name="Shalygina K.F."/>
            <person name="Maclea K.S."/>
        </authorList>
    </citation>
    <scope>NUCLEOTIDE SEQUENCE [LARGE SCALE GENOMIC DNA]</scope>
    <source>
        <strain evidence="5 6">ATCC 49844</strain>
    </source>
</reference>
<gene>
    <name evidence="5" type="ORF">LWC34_39115</name>
</gene>
<proteinExistence type="predicted"/>
<evidence type="ECO:0000256" key="1">
    <source>
        <dbReference type="ARBA" id="ARBA00022737"/>
    </source>
</evidence>
<sequence>MSTLAGNGRDTGPSGDGGPATNAVLDTPSGIARDAAGNVYVTEWWTPRVRKIAPNGTITTFAGTGEPGSGPDGGQATATQLRAPVGLAVDRQGNVYIADELDHKVRKVAPNGIITTAAGTREAGFGGDNADATKARPNGPTGIAVDKDSKLYIADTNNNRVRQVDGTKVIRTVVGDGVAGSGAGQLDHPRGAAADTEQAIYAADTGNNRITVTNSFAVGGNPGSGWNQFDHPAGIAMGPGGTVYVADTNNHRK</sequence>
<comment type="caution">
    <text evidence="5">The sequence shown here is derived from an EMBL/GenBank/DDBJ whole genome shotgun (WGS) entry which is preliminary data.</text>
</comment>
<dbReference type="InterPro" id="IPR001258">
    <property type="entry name" value="NHL_repeat"/>
</dbReference>
<accession>A0ABS8ZM31</accession>
<dbReference type="InterPro" id="IPR050952">
    <property type="entry name" value="TRIM-NHL_E3_ligases"/>
</dbReference>
<dbReference type="Pfam" id="PF01436">
    <property type="entry name" value="NHL"/>
    <property type="match status" value="1"/>
</dbReference>
<name>A0ABS8ZM31_9PSEU</name>
<evidence type="ECO:0000313" key="6">
    <source>
        <dbReference type="Proteomes" id="UP001521150"/>
    </source>
</evidence>
<dbReference type="RefSeq" id="WP_233730249.1">
    <property type="nucleotide sequence ID" value="NZ_JBHMDJ010000311.1"/>
</dbReference>
<dbReference type="PANTHER" id="PTHR24104">
    <property type="entry name" value="E3 UBIQUITIN-PROTEIN LIGASE NHLRC1-RELATED"/>
    <property type="match status" value="1"/>
</dbReference>
<dbReference type="PANTHER" id="PTHR24104:SF25">
    <property type="entry name" value="PROTEIN LIN-41"/>
    <property type="match status" value="1"/>
</dbReference>
<feature type="domain" description="Teneurin NHL" evidence="4">
    <location>
        <begin position="127"/>
        <end position="176"/>
    </location>
</feature>
<keyword evidence="6" id="KW-1185">Reference proteome</keyword>
<dbReference type="Pfam" id="PF25021">
    <property type="entry name" value="TEN_NHL"/>
    <property type="match status" value="3"/>
</dbReference>
<feature type="domain" description="Teneurin NHL" evidence="4">
    <location>
        <begin position="71"/>
        <end position="121"/>
    </location>
</feature>
<dbReference type="InterPro" id="IPR056822">
    <property type="entry name" value="TEN_NHL"/>
</dbReference>
<feature type="region of interest" description="Disordered" evidence="3">
    <location>
        <begin position="1"/>
        <end position="28"/>
    </location>
</feature>
<evidence type="ECO:0000256" key="3">
    <source>
        <dbReference type="SAM" id="MobiDB-lite"/>
    </source>
</evidence>
<evidence type="ECO:0000256" key="2">
    <source>
        <dbReference type="PROSITE-ProRule" id="PRU00504"/>
    </source>
</evidence>